<gene>
    <name evidence="2" type="ORF">QCA50_016653</name>
</gene>
<reference evidence="2 3" key="1">
    <citation type="submission" date="2022-09" db="EMBL/GenBank/DDBJ databases">
        <authorList>
            <person name="Palmer J.M."/>
        </authorList>
    </citation>
    <scope>NUCLEOTIDE SEQUENCE [LARGE SCALE GENOMIC DNA]</scope>
    <source>
        <strain evidence="2 3">DSM 7382</strain>
    </source>
</reference>
<feature type="region of interest" description="Disordered" evidence="1">
    <location>
        <begin position="1"/>
        <end position="94"/>
    </location>
</feature>
<keyword evidence="3" id="KW-1185">Reference proteome</keyword>
<feature type="region of interest" description="Disordered" evidence="1">
    <location>
        <begin position="109"/>
        <end position="205"/>
    </location>
</feature>
<comment type="caution">
    <text evidence="2">The sequence shown here is derived from an EMBL/GenBank/DDBJ whole genome shotgun (WGS) entry which is preliminary data.</text>
</comment>
<name>A0AAW0FH80_9APHY</name>
<proteinExistence type="predicted"/>
<dbReference type="PANTHER" id="PTHR40462:SF1">
    <property type="entry name" value="EXPRESSED PROTEIN"/>
    <property type="match status" value="1"/>
</dbReference>
<evidence type="ECO:0000313" key="2">
    <source>
        <dbReference type="EMBL" id="KAK7680413.1"/>
    </source>
</evidence>
<protein>
    <submittedName>
        <fullName evidence="2">Uncharacterized protein</fullName>
    </submittedName>
</protein>
<sequence length="284" mass="32930">MTVFDKLHELKDALQGDSGDDKKEDSKEGWSDKLRDALGDSEAKKKREEEENRLRIEKEREEAKAKVEAERSWTGKIHDHIDGGKHKKELEEAEFQKLETQAQIEKKKEEGLHGHIGSALDEFKDKVDQLTHEPREKADKKEEVEQEGLHEKVKELWNKAPKDEKVTQDEHHHVWKQTKEEEKSAGWRDQLRGLTGQTQKEEKKKVERGWLKEKFNEMAGGGEASEASEDKLDKTLDFIQEHILHQGDQSNESALEQLKDEQISDAIRMAYKQVTGKEIPVKDK</sequence>
<evidence type="ECO:0000313" key="3">
    <source>
        <dbReference type="Proteomes" id="UP001385951"/>
    </source>
</evidence>
<accession>A0AAW0FH80</accession>
<dbReference type="AlphaFoldDB" id="A0AAW0FH80"/>
<dbReference type="PANTHER" id="PTHR40462">
    <property type="entry name" value="CHROMOSOME 1, WHOLE GENOME SHOTGUN SEQUENCE"/>
    <property type="match status" value="1"/>
</dbReference>
<dbReference type="Proteomes" id="UP001385951">
    <property type="component" value="Unassembled WGS sequence"/>
</dbReference>
<organism evidence="2 3">
    <name type="scientific">Cerrena zonata</name>
    <dbReference type="NCBI Taxonomy" id="2478898"/>
    <lineage>
        <taxon>Eukaryota</taxon>
        <taxon>Fungi</taxon>
        <taxon>Dikarya</taxon>
        <taxon>Basidiomycota</taxon>
        <taxon>Agaricomycotina</taxon>
        <taxon>Agaricomycetes</taxon>
        <taxon>Polyporales</taxon>
        <taxon>Cerrenaceae</taxon>
        <taxon>Cerrena</taxon>
    </lineage>
</organism>
<dbReference type="EMBL" id="JASBNA010000050">
    <property type="protein sequence ID" value="KAK7680413.1"/>
    <property type="molecule type" value="Genomic_DNA"/>
</dbReference>
<evidence type="ECO:0000256" key="1">
    <source>
        <dbReference type="SAM" id="MobiDB-lite"/>
    </source>
</evidence>
<feature type="compositionally biased region" description="Basic and acidic residues" evidence="1">
    <location>
        <begin position="121"/>
        <end position="191"/>
    </location>
</feature>